<dbReference type="PANTHER" id="PTHR22870">
    <property type="entry name" value="REGULATOR OF CHROMOSOME CONDENSATION"/>
    <property type="match status" value="1"/>
</dbReference>
<accession>A0ABN9X7U2</accession>
<dbReference type="Gene3D" id="2.130.10.30">
    <property type="entry name" value="Regulator of chromosome condensation 1/beta-lactamase-inhibitor protein II"/>
    <property type="match status" value="1"/>
</dbReference>
<evidence type="ECO:0000313" key="5">
    <source>
        <dbReference type="EMBL" id="CAK0895504.1"/>
    </source>
</evidence>
<reference evidence="5" key="1">
    <citation type="submission" date="2023-10" db="EMBL/GenBank/DDBJ databases">
        <authorList>
            <person name="Chen Y."/>
            <person name="Shah S."/>
            <person name="Dougan E. K."/>
            <person name="Thang M."/>
            <person name="Chan C."/>
        </authorList>
    </citation>
    <scope>NUCLEOTIDE SEQUENCE [LARGE SCALE GENOMIC DNA]</scope>
</reference>
<dbReference type="PRINTS" id="PR00633">
    <property type="entry name" value="RCCNDNSATION"/>
</dbReference>
<dbReference type="PANTHER" id="PTHR22870:SF408">
    <property type="entry name" value="OS09G0560450 PROTEIN"/>
    <property type="match status" value="1"/>
</dbReference>
<gene>
    <name evidence="5" type="ORF">PCOR1329_LOCUS74238</name>
</gene>
<dbReference type="PROSITE" id="PS50012">
    <property type="entry name" value="RCC1_3"/>
    <property type="match status" value="3"/>
</dbReference>
<proteinExistence type="predicted"/>
<dbReference type="InterPro" id="IPR009091">
    <property type="entry name" value="RCC1/BLIP-II"/>
</dbReference>
<dbReference type="SUPFAM" id="SSF50985">
    <property type="entry name" value="RCC1/BLIP-II"/>
    <property type="match status" value="1"/>
</dbReference>
<sequence>QGRVVSCSAGESHTLFVTSEGEVWSWLDDAAVRTTLSGLERPTARAVLGLPKVARVACGWHHTLALTEDRRVYTFGVGCFGQLGLGACRHCPSPSQVALPAQCDKAVVDVAAGFASSFAVTTQGWVYAWGANEKCQLGLGDSMEGSATPKPIDALSRVKVVQVSAGFSHTACVTSDGLVYLWGYGAYGQLGFAFNDVRSSALLGAQAGVAPLSSCGSGVGAPPQASAGEAVGASLVGHSRPWVQVWPRRCVSGPFAARRCTEVQCGAYHTILQASSELLGPPALVEPEVLLPAPLELSDMPAAASVTAGKEEDPAGMVLPPGAGLVESPKTVLRQGAGLAARSAEAFRLLAGLFWDTGPPVKRPAPAPTPGPAAPTAWTAEEGEWRRALALAPRPPGPGGGAGCGAHPLEKLPQEEEGSCVMRVDSTALTGPAVWDEVDEAVHRAFCDGSAADTSVKLDLAVLVQNIGSIASPDLPDGAPPAGRTLEGESDGGHQSAARAMVAMVALTRGSSCCVRSLVGSQVLQFWQCVGRLRGQTLFRAPFFYSSPREG</sequence>
<dbReference type="EMBL" id="CAUYUJ010020052">
    <property type="protein sequence ID" value="CAK0895504.1"/>
    <property type="molecule type" value="Genomic_DNA"/>
</dbReference>
<protein>
    <recommendedName>
        <fullName evidence="4">RCC1-like domain-containing protein</fullName>
    </recommendedName>
</protein>
<name>A0ABN9X7U2_9DINO</name>
<dbReference type="Proteomes" id="UP001189429">
    <property type="component" value="Unassembled WGS sequence"/>
</dbReference>
<keyword evidence="1" id="KW-0677">Repeat</keyword>
<organism evidence="5 6">
    <name type="scientific">Prorocentrum cordatum</name>
    <dbReference type="NCBI Taxonomy" id="2364126"/>
    <lineage>
        <taxon>Eukaryota</taxon>
        <taxon>Sar</taxon>
        <taxon>Alveolata</taxon>
        <taxon>Dinophyceae</taxon>
        <taxon>Prorocentrales</taxon>
        <taxon>Prorocentraceae</taxon>
        <taxon>Prorocentrum</taxon>
    </lineage>
</organism>
<evidence type="ECO:0000256" key="2">
    <source>
        <dbReference type="PROSITE-ProRule" id="PRU00235"/>
    </source>
</evidence>
<feature type="non-terminal residue" evidence="5">
    <location>
        <position position="1"/>
    </location>
</feature>
<feature type="repeat" description="RCC1" evidence="2">
    <location>
        <begin position="70"/>
        <end position="123"/>
    </location>
</feature>
<feature type="region of interest" description="Disordered" evidence="3">
    <location>
        <begin position="472"/>
        <end position="494"/>
    </location>
</feature>
<evidence type="ECO:0000259" key="4">
    <source>
        <dbReference type="Pfam" id="PF25390"/>
    </source>
</evidence>
<feature type="repeat" description="RCC1" evidence="2">
    <location>
        <begin position="124"/>
        <end position="176"/>
    </location>
</feature>
<dbReference type="InterPro" id="IPR058923">
    <property type="entry name" value="RCC1-like_dom"/>
</dbReference>
<dbReference type="InterPro" id="IPR000408">
    <property type="entry name" value="Reg_chr_condens"/>
</dbReference>
<evidence type="ECO:0000313" key="6">
    <source>
        <dbReference type="Proteomes" id="UP001189429"/>
    </source>
</evidence>
<comment type="caution">
    <text evidence="5">The sequence shown here is derived from an EMBL/GenBank/DDBJ whole genome shotgun (WGS) entry which is preliminary data.</text>
</comment>
<dbReference type="InterPro" id="IPR051210">
    <property type="entry name" value="Ub_ligase/GEF_domain"/>
</dbReference>
<dbReference type="Pfam" id="PF25390">
    <property type="entry name" value="WD40_RLD"/>
    <property type="match status" value="1"/>
</dbReference>
<evidence type="ECO:0000256" key="1">
    <source>
        <dbReference type="ARBA" id="ARBA00022737"/>
    </source>
</evidence>
<dbReference type="PROSITE" id="PS00626">
    <property type="entry name" value="RCC1_2"/>
    <property type="match status" value="2"/>
</dbReference>
<keyword evidence="6" id="KW-1185">Reference proteome</keyword>
<evidence type="ECO:0000256" key="3">
    <source>
        <dbReference type="SAM" id="MobiDB-lite"/>
    </source>
</evidence>
<feature type="domain" description="RCC1-like" evidence="4">
    <location>
        <begin position="2"/>
        <end position="272"/>
    </location>
</feature>
<feature type="repeat" description="RCC1" evidence="2">
    <location>
        <begin position="21"/>
        <end position="69"/>
    </location>
</feature>